<proteinExistence type="predicted"/>
<sequence length="85" mass="9645">MDLLTIISTLSEEITKHEDRTDAVTPDVPTQGSMVADEVAFHIQEGLFNDDLKARLDLIRQITGYDVDAFIRRYPRTFSSALMND</sequence>
<dbReference type="EMBL" id="LR796716">
    <property type="protein sequence ID" value="CAB4161531.1"/>
    <property type="molecule type" value="Genomic_DNA"/>
</dbReference>
<protein>
    <submittedName>
        <fullName evidence="1">Uncharacterized protein</fullName>
    </submittedName>
</protein>
<evidence type="ECO:0000313" key="1">
    <source>
        <dbReference type="EMBL" id="CAB4161531.1"/>
    </source>
</evidence>
<accession>A0A6J5NW27</accession>
<name>A0A6J5NW27_9CAUD</name>
<gene>
    <name evidence="1" type="ORF">UFOVP730_57</name>
</gene>
<organism evidence="1">
    <name type="scientific">uncultured Caudovirales phage</name>
    <dbReference type="NCBI Taxonomy" id="2100421"/>
    <lineage>
        <taxon>Viruses</taxon>
        <taxon>Duplodnaviria</taxon>
        <taxon>Heunggongvirae</taxon>
        <taxon>Uroviricota</taxon>
        <taxon>Caudoviricetes</taxon>
        <taxon>Peduoviridae</taxon>
        <taxon>Maltschvirus</taxon>
        <taxon>Maltschvirus maltsch</taxon>
    </lineage>
</organism>
<reference evidence="1" key="1">
    <citation type="submission" date="2020-04" db="EMBL/GenBank/DDBJ databases">
        <authorList>
            <person name="Chiriac C."/>
            <person name="Salcher M."/>
            <person name="Ghai R."/>
            <person name="Kavagutti S V."/>
        </authorList>
    </citation>
    <scope>NUCLEOTIDE SEQUENCE</scope>
</reference>